<dbReference type="Proteomes" id="UP000095606">
    <property type="component" value="Unassembled WGS sequence"/>
</dbReference>
<dbReference type="Pfam" id="PF07603">
    <property type="entry name" value="Lcl_C"/>
    <property type="match status" value="1"/>
</dbReference>
<dbReference type="InterPro" id="IPR011460">
    <property type="entry name" value="Lcl_C"/>
</dbReference>
<evidence type="ECO:0000313" key="3">
    <source>
        <dbReference type="Proteomes" id="UP000095606"/>
    </source>
</evidence>
<proteinExistence type="predicted"/>
<gene>
    <name evidence="2" type="ORF">ERS852461_00483</name>
</gene>
<protein>
    <submittedName>
        <fullName evidence="2">Cell surface protein</fullName>
    </submittedName>
</protein>
<accession>A0A174FXK7</accession>
<dbReference type="RefSeq" id="WP_055268786.1">
    <property type="nucleotide sequence ID" value="NZ_CAXKYA010000022.1"/>
</dbReference>
<sequence>MAKKFRTDEIPVGKFTEDWGGNKNNTIPAAPDETNLLPYSGEAVQKFIKSYLQDHENNKIGHIPPMTKDPDGFYHIRAFANKNTYNEWLADPDENQALKLLDVTIPISDEQGVMNIVELTTASNQTNYVSIDGSVVLKMRFTSQTYNPVTGKYANTYEDGTMTIQRRSSASDSWRTIGTMAIKSVEADSDTYTDVDISGLLNSGTCQLRIIVTGDQTQSTTTYVVFQSVTKTELKLTFRNEWQQPITGAAMSLLYTYTGAVAKTLNLKISGEGGVRSVQYAVGKVEYTETPNQFDVTDTEGDSVKVMSHGVHEIEAWLSVDGTDVESEHIVSQVMVVSDPDNKTPYIMLNKIVESLVNWTSVQFFQWAIYNPGSDVLPVTFKLTDIQEVENYLSYTEQQAQNGVVYTFGNMIEIESKETNFSAYMLFSTGEKYLRDRISFNVDNSQNFAPTDGADLIINPKLRSNTETHPDTIINTVSGENVPATFENFGFISDGWVEDDNGIKCLRVPSGRNIAIDYETFSDFIQAQKTGSLTFEIDYAIRNVTNEDEPILRMCSYTKDNNPLGWEMKPIDACFMTQSKVTRKNQDVGYNEGVRTKIAVNLLYNLSSTGQNYCRIFLNGIINREINYATDDTFVQYVDGKQTSQGIRIGSSGADIDIYSIKVYKKALTANDVRQNYMASLDNSEEKIAFRDSNSILNGNTISYDLVYEKYNVILWKGKYATYGNTKKDKFNGTLIIHIPGKPENSGTLYDMNEKGQGTSSMLYFWWNGQWGFNEDGYWVDENGVNRGKCYQLTNDVPGALKLVGKVNFASSAQSHKIGSTALFNDLFKAVCGGNSITNTEGFENCRVAVLQKPFLFFVQEDENSEPQFKSFMTFGPGKGDKPTFGYDKTKFPDYVCLEGADNDRALVMCRVPWIDEDVTLEGEEDWMYNGEKQMSLVFGDTNKIAPIKSGFNFVFKHYDNIDYFNGTIEDLNAAENLDTSKHYWLTKAGRNNAQFDLFRYDFITSTWVGAGTEKIENGRYSTVNINEQCGNIASGTDWDAINSSFKTARIALFKADAGKYFNLTETHFAMNFCKLIAASDNRGKNIYFYVDPKTHLIGWHQDDLDTIFPVNNVGQREKPYYVEEHDKNNDGGFYWNSEGNALFNQMENAFPDELRTNMRSILQAMLKLSDDGTLMGCMEKYYFYVQRYFPAVAYNEVARLVYERARTAYVSSDPENKYTNGTDPITQSLGDGLQAEMQWVARRLTYISSYAAFGDFGRRDGEGSAGSLNFRSVIKTDGTRPQFKFSIVPHIWMYPSFAIGSTLSYGVGNALSPRIKAGETYDVNVGTSDGNTNIFLNGIDYMRSIGDFTDKSLGETFNLSGARLTAFHVDGKDVVEFRPTSMTITAPLLQELVLKRVASLVGGLDLSILLKLRMLNLVGTMLSSVVLPATEYLEEVHLPGTLTSLFLDQQPNLRTITLEGADRMQSLSIGAGIVDSRTIFNLCFTGNAPLNYLKLASINWTEVSLYMINYLASITDSSVSGKIAVINNTTNRPNFNNKIDWLYHWGNVDDENNNLHITYYSTPIAAIEIKGSQYIYSTGEHTFYCKPNTTNGNDVVSIRWSLDTNLYAKIVNTSKDYCVINVSQLGDEDTLAPHTTLRCYLTKTNGEVLEASWDIGLYPRRAHLGDYVFYDGTYGPTTAGKTVVGICFYINPADANDRRMVALSNLENSGIVWGLYPQNTGQTEEWNEQYAIYPIELQDDVNYSVYDIGSIANITQTGLQPTEYDDQGNTSPNYIRYDNYVDENTIDGFVNSDVKTAAVGDGIAAPGTTNTGKEELTADLAILSGAYKKGDEVPVGLAKTLKIIQHRNKILEDSGVNLPIPEATDLYTEQAMLTQYINNIIANNENLSKYQQFYYPAASKCYAYQPTVKAGEELADKFKYHNWYLPSVGELMRMYWHARQGVNYDDDKIGAIFQKAIDAGILNDFSNSWHWSSSEYSQNYSWYVYFSNGNFNGSSKYNSNMVRAVAAF</sequence>
<organism evidence="2 3">
    <name type="scientific">Bacteroides faecis</name>
    <dbReference type="NCBI Taxonomy" id="674529"/>
    <lineage>
        <taxon>Bacteria</taxon>
        <taxon>Pseudomonadati</taxon>
        <taxon>Bacteroidota</taxon>
        <taxon>Bacteroidia</taxon>
        <taxon>Bacteroidales</taxon>
        <taxon>Bacteroidaceae</taxon>
        <taxon>Bacteroides</taxon>
    </lineage>
</organism>
<feature type="domain" description="Lcl C-terminal" evidence="1">
    <location>
        <begin position="1903"/>
        <end position="2006"/>
    </location>
</feature>
<name>A0A174FXK7_9BACE</name>
<evidence type="ECO:0000313" key="2">
    <source>
        <dbReference type="EMBL" id="CUO53576.1"/>
    </source>
</evidence>
<reference evidence="2 3" key="1">
    <citation type="submission" date="2015-09" db="EMBL/GenBank/DDBJ databases">
        <authorList>
            <consortium name="Pathogen Informatics"/>
        </authorList>
    </citation>
    <scope>NUCLEOTIDE SEQUENCE [LARGE SCALE GENOMIC DNA]</scope>
    <source>
        <strain evidence="2 3">2789STDY5834846</strain>
    </source>
</reference>
<dbReference type="EMBL" id="CZAE01000002">
    <property type="protein sequence ID" value="CUO53576.1"/>
    <property type="molecule type" value="Genomic_DNA"/>
</dbReference>
<evidence type="ECO:0000259" key="1">
    <source>
        <dbReference type="Pfam" id="PF07603"/>
    </source>
</evidence>